<reference evidence="4 5" key="3">
    <citation type="journal article" date="2017" name="G3 (Bethesda)">
        <title>Comparative analysis highlights variable genome content of wheat rusts and divergence of the mating loci.</title>
        <authorList>
            <person name="Cuomo C.A."/>
            <person name="Bakkeren G."/>
            <person name="Khalil H.B."/>
            <person name="Panwar V."/>
            <person name="Joly D."/>
            <person name="Linning R."/>
            <person name="Sakthikumar S."/>
            <person name="Song X."/>
            <person name="Adiconis X."/>
            <person name="Fan L."/>
            <person name="Goldberg J.M."/>
            <person name="Levin J.Z."/>
            <person name="Young S."/>
            <person name="Zeng Q."/>
            <person name="Anikster Y."/>
            <person name="Bruce M."/>
            <person name="Wang M."/>
            <person name="Yin C."/>
            <person name="McCallum B."/>
            <person name="Szabo L.J."/>
            <person name="Hulbert S."/>
            <person name="Chen X."/>
            <person name="Fellers J.P."/>
        </authorList>
    </citation>
    <scope>NUCLEOTIDE SEQUENCE</scope>
    <source>
        <strain evidence="5">Isolate 1-1 / race 1 (BBBD)</strain>
        <strain evidence="4">isolate 1-1 / race 1 (BBBD)</strain>
    </source>
</reference>
<keyword evidence="5" id="KW-1185">Reference proteome</keyword>
<name>A0A0C4EKX9_PUCT1</name>
<keyword evidence="2" id="KW-0812">Transmembrane</keyword>
<feature type="region of interest" description="Disordered" evidence="1">
    <location>
        <begin position="1"/>
        <end position="121"/>
    </location>
</feature>
<feature type="transmembrane region" description="Helical" evidence="2">
    <location>
        <begin position="127"/>
        <end position="145"/>
    </location>
</feature>
<evidence type="ECO:0000313" key="5">
    <source>
        <dbReference type="Proteomes" id="UP000005240"/>
    </source>
</evidence>
<reference evidence="3" key="1">
    <citation type="submission" date="2009-11" db="EMBL/GenBank/DDBJ databases">
        <authorList>
            <consortium name="The Broad Institute Genome Sequencing Platform"/>
            <person name="Ward D."/>
            <person name="Feldgarden M."/>
            <person name="Earl A."/>
            <person name="Young S.K."/>
            <person name="Zeng Q."/>
            <person name="Koehrsen M."/>
            <person name="Alvarado L."/>
            <person name="Berlin A."/>
            <person name="Bochicchio J."/>
            <person name="Borenstein D."/>
            <person name="Chapman S.B."/>
            <person name="Chen Z."/>
            <person name="Engels R."/>
            <person name="Freedman E."/>
            <person name="Gellesch M."/>
            <person name="Goldberg J."/>
            <person name="Griggs A."/>
            <person name="Gujja S."/>
            <person name="Heilman E."/>
            <person name="Heiman D."/>
            <person name="Hepburn T."/>
            <person name="Howarth C."/>
            <person name="Jen D."/>
            <person name="Larson L."/>
            <person name="Lewis B."/>
            <person name="Mehta T."/>
            <person name="Park D."/>
            <person name="Pearson M."/>
            <person name="Roberts A."/>
            <person name="Saif S."/>
            <person name="Shea T."/>
            <person name="Shenoy N."/>
            <person name="Sisk P."/>
            <person name="Stolte C."/>
            <person name="Sykes S."/>
            <person name="Thomson T."/>
            <person name="Walk T."/>
            <person name="White J."/>
            <person name="Yandava C."/>
            <person name="Izard J."/>
            <person name="Baranova O.V."/>
            <person name="Blanton J.M."/>
            <person name="Tanner A.C."/>
            <person name="Dewhirst F.E."/>
            <person name="Haas B."/>
            <person name="Nusbaum C."/>
            <person name="Birren B."/>
        </authorList>
    </citation>
    <scope>NUCLEOTIDE SEQUENCE [LARGE SCALE GENOMIC DNA]</scope>
    <source>
        <strain evidence="3">1-1 BBBD Race 1</strain>
    </source>
</reference>
<organism evidence="3">
    <name type="scientific">Puccinia triticina (isolate 1-1 / race 1 (BBBD))</name>
    <name type="common">Brown leaf rust fungus</name>
    <dbReference type="NCBI Taxonomy" id="630390"/>
    <lineage>
        <taxon>Eukaryota</taxon>
        <taxon>Fungi</taxon>
        <taxon>Dikarya</taxon>
        <taxon>Basidiomycota</taxon>
        <taxon>Pucciniomycotina</taxon>
        <taxon>Pucciniomycetes</taxon>
        <taxon>Pucciniales</taxon>
        <taxon>Pucciniaceae</taxon>
        <taxon>Puccinia</taxon>
    </lineage>
</organism>
<dbReference type="VEuPathDB" id="FungiDB:PTTG_01409"/>
<dbReference type="EnsemblFungi" id="PTTG_01409-t43_1">
    <property type="protein sequence ID" value="PTTG_01409-t43_1-p1"/>
    <property type="gene ID" value="PTTG_01409"/>
</dbReference>
<proteinExistence type="predicted"/>
<reference evidence="4" key="4">
    <citation type="submission" date="2025-05" db="UniProtKB">
        <authorList>
            <consortium name="EnsemblFungi"/>
        </authorList>
    </citation>
    <scope>IDENTIFICATION</scope>
    <source>
        <strain evidence="4">isolate 1-1 / race 1 (BBBD)</strain>
    </source>
</reference>
<evidence type="ECO:0000313" key="4">
    <source>
        <dbReference type="EnsemblFungi" id="PTTG_01409-t43_1-p1"/>
    </source>
</evidence>
<dbReference type="STRING" id="630390.A0A0C4EKX9"/>
<reference evidence="3" key="2">
    <citation type="submission" date="2016-05" db="EMBL/GenBank/DDBJ databases">
        <title>Comparative analysis highlights variable genome content of wheat rusts and divergence of the mating loci.</title>
        <authorList>
            <person name="Cuomo C.A."/>
            <person name="Bakkeren G."/>
            <person name="Szabo L."/>
            <person name="Khalil H."/>
            <person name="Joly D."/>
            <person name="Goldberg J."/>
            <person name="Young S."/>
            <person name="Zeng Q."/>
            <person name="Fellers J."/>
        </authorList>
    </citation>
    <scope>NUCLEOTIDE SEQUENCE [LARGE SCALE GENOMIC DNA]</scope>
    <source>
        <strain evidence="3">1-1 BBBD Race 1</strain>
    </source>
</reference>
<feature type="compositionally biased region" description="Basic and acidic residues" evidence="1">
    <location>
        <begin position="1"/>
        <end position="15"/>
    </location>
</feature>
<dbReference type="AlphaFoldDB" id="A0A0C4EKX9"/>
<accession>A0A0C4EKX9</accession>
<evidence type="ECO:0000256" key="2">
    <source>
        <dbReference type="SAM" id="Phobius"/>
    </source>
</evidence>
<protein>
    <submittedName>
        <fullName evidence="3 4">Uncharacterized protein</fullName>
    </submittedName>
</protein>
<sequence>MADKSEGKEISDKYDAPCTPPNTTCDSTNVPQSTGRESSRIRTPSTRPGFVPTLTKPRRAAVPNSDASGTPRAKSKPKQVSESVDIDGPTNPSNERGRVKQTSRRTGQVIDVDTIQDSDEENRRAPAFPFCVPVFFIGFFLLLYLD</sequence>
<dbReference type="OrthoDB" id="2507575at2759"/>
<dbReference type="EMBL" id="ADAS02000001">
    <property type="protein sequence ID" value="OAV99986.1"/>
    <property type="molecule type" value="Genomic_DNA"/>
</dbReference>
<keyword evidence="2" id="KW-0472">Membrane</keyword>
<feature type="compositionally biased region" description="Polar residues" evidence="1">
    <location>
        <begin position="21"/>
        <end position="46"/>
    </location>
</feature>
<keyword evidence="2" id="KW-1133">Transmembrane helix</keyword>
<gene>
    <name evidence="3" type="ORF">PTTG_01409</name>
</gene>
<evidence type="ECO:0000256" key="1">
    <source>
        <dbReference type="SAM" id="MobiDB-lite"/>
    </source>
</evidence>
<evidence type="ECO:0000313" key="3">
    <source>
        <dbReference type="EMBL" id="OAV99986.1"/>
    </source>
</evidence>
<dbReference type="Proteomes" id="UP000005240">
    <property type="component" value="Unassembled WGS sequence"/>
</dbReference>